<evidence type="ECO:0000256" key="1">
    <source>
        <dbReference type="ARBA" id="ARBA00004202"/>
    </source>
</evidence>
<evidence type="ECO:0000256" key="8">
    <source>
        <dbReference type="ARBA" id="ARBA00023136"/>
    </source>
</evidence>
<keyword evidence="6 10" id="KW-0067">ATP-binding</keyword>
<evidence type="ECO:0000313" key="10">
    <source>
        <dbReference type="EMBL" id="CAA9556871.1"/>
    </source>
</evidence>
<feature type="domain" description="ABC transporter" evidence="9">
    <location>
        <begin position="9"/>
        <end position="244"/>
    </location>
</feature>
<evidence type="ECO:0000256" key="2">
    <source>
        <dbReference type="ARBA" id="ARBA00022448"/>
    </source>
</evidence>
<dbReference type="PANTHER" id="PTHR43790">
    <property type="entry name" value="CARBOHYDRATE TRANSPORT ATP-BINDING PROTEIN MG119-RELATED"/>
    <property type="match status" value="1"/>
</dbReference>
<dbReference type="PANTHER" id="PTHR43790:SF9">
    <property type="entry name" value="GALACTOFURANOSE TRANSPORTER ATP-BINDING PROTEIN YTFR"/>
    <property type="match status" value="1"/>
</dbReference>
<dbReference type="InterPro" id="IPR003439">
    <property type="entry name" value="ABC_transporter-like_ATP-bd"/>
</dbReference>
<dbReference type="FunFam" id="3.40.50.300:FF:000127">
    <property type="entry name" value="Ribose import ATP-binding protein RbsA"/>
    <property type="match status" value="1"/>
</dbReference>
<feature type="domain" description="ABC transporter" evidence="9">
    <location>
        <begin position="249"/>
        <end position="500"/>
    </location>
</feature>
<dbReference type="PROSITE" id="PS50893">
    <property type="entry name" value="ABC_TRANSPORTER_2"/>
    <property type="match status" value="2"/>
</dbReference>
<keyword evidence="8" id="KW-0472">Membrane</keyword>
<dbReference type="CDD" id="cd03216">
    <property type="entry name" value="ABC_Carb_Monos_I"/>
    <property type="match status" value="1"/>
</dbReference>
<keyword evidence="7" id="KW-1278">Translocase</keyword>
<evidence type="ECO:0000256" key="4">
    <source>
        <dbReference type="ARBA" id="ARBA00022737"/>
    </source>
</evidence>
<gene>
    <name evidence="10" type="ORF">AVDCRST_MAG79-3157</name>
</gene>
<keyword evidence="4" id="KW-0677">Repeat</keyword>
<evidence type="ECO:0000256" key="3">
    <source>
        <dbReference type="ARBA" id="ARBA00022475"/>
    </source>
</evidence>
<dbReference type="AlphaFoldDB" id="A0A6J4USK9"/>
<dbReference type="GO" id="GO:0016887">
    <property type="term" value="F:ATP hydrolysis activity"/>
    <property type="evidence" value="ECO:0007669"/>
    <property type="project" value="InterPro"/>
</dbReference>
<dbReference type="SUPFAM" id="SSF52540">
    <property type="entry name" value="P-loop containing nucleoside triphosphate hydrolases"/>
    <property type="match status" value="2"/>
</dbReference>
<dbReference type="CDD" id="cd03215">
    <property type="entry name" value="ABC_Carb_Monos_II"/>
    <property type="match status" value="1"/>
</dbReference>
<reference evidence="10" key="1">
    <citation type="submission" date="2020-02" db="EMBL/GenBank/DDBJ databases">
        <authorList>
            <person name="Meier V. D."/>
        </authorList>
    </citation>
    <scope>NUCLEOTIDE SEQUENCE</scope>
    <source>
        <strain evidence="10">AVDCRST_MAG79</strain>
    </source>
</reference>
<dbReference type="InterPro" id="IPR003593">
    <property type="entry name" value="AAA+_ATPase"/>
</dbReference>
<protein>
    <submittedName>
        <fullName evidence="10">Ribose ABC transport system, ATP-binding protein RbsA</fullName>
    </submittedName>
</protein>
<dbReference type="InterPro" id="IPR027417">
    <property type="entry name" value="P-loop_NTPase"/>
</dbReference>
<keyword evidence="2" id="KW-0813">Transport</keyword>
<dbReference type="Gene3D" id="3.40.50.300">
    <property type="entry name" value="P-loop containing nucleotide triphosphate hydrolases"/>
    <property type="match status" value="2"/>
</dbReference>
<evidence type="ECO:0000256" key="7">
    <source>
        <dbReference type="ARBA" id="ARBA00022967"/>
    </source>
</evidence>
<evidence type="ECO:0000256" key="6">
    <source>
        <dbReference type="ARBA" id="ARBA00022840"/>
    </source>
</evidence>
<keyword evidence="3" id="KW-1003">Cell membrane</keyword>
<accession>A0A6J4USK9</accession>
<evidence type="ECO:0000259" key="9">
    <source>
        <dbReference type="PROSITE" id="PS50893"/>
    </source>
</evidence>
<sequence length="502" mass="54206">MDGHGSFRLEARGVRKSFGGVEVLHGVDLDAVGGSVLALLGENGAGKSTLVKIIAGDYQPDEGALTIAGEQVTSLDPLAARRFGIRMIYQELADAPPLSVAENISLGRWPSRRGVISWGAVRRRAQRVLEQLDVDLDLDAPVGSLRVGERQVVEIARALSDEARCLVLDEPTAALSAPEVERLFAFVRRLRDQGVAIIYITHRLDEVRALADRVTVLRDGDVVLNGASADLDRRALVSAMVGSSVGDVERPEDVHEAERSDTPALRLRDASVTGAFADVDLAVYPGEVLTLYGKLGSGTTEVAAAVYGLRRLSTGTMEIEGRPTTVAGPNEAIRAGIGYLPADRQREGAFMVRSVAENLSAPSWSRLARYGVVITRRLEAVAYRRWHDELSIRSRNDPEQLLATLSGGNQQKVLLGRWLERRSQVLVLVEPTRGVDVGARQEIYRSIRALASQGVGVLVSTSDYEEVVQVSDRAAVMARGRIVARLAGDDITTARLTQEAGG</sequence>
<dbReference type="SMART" id="SM00382">
    <property type="entry name" value="AAA"/>
    <property type="match status" value="2"/>
</dbReference>
<dbReference type="PROSITE" id="PS00211">
    <property type="entry name" value="ABC_TRANSPORTER_1"/>
    <property type="match status" value="1"/>
</dbReference>
<dbReference type="GO" id="GO:0005524">
    <property type="term" value="F:ATP binding"/>
    <property type="evidence" value="ECO:0007669"/>
    <property type="project" value="UniProtKB-KW"/>
</dbReference>
<dbReference type="EMBL" id="CADCWC010000507">
    <property type="protein sequence ID" value="CAA9556871.1"/>
    <property type="molecule type" value="Genomic_DNA"/>
</dbReference>
<dbReference type="InterPro" id="IPR050107">
    <property type="entry name" value="ABC_carbohydrate_import_ATPase"/>
</dbReference>
<dbReference type="InterPro" id="IPR017871">
    <property type="entry name" value="ABC_transporter-like_CS"/>
</dbReference>
<keyword evidence="5" id="KW-0547">Nucleotide-binding</keyword>
<comment type="subcellular location">
    <subcellularLocation>
        <location evidence="1">Cell membrane</location>
        <topology evidence="1">Peripheral membrane protein</topology>
    </subcellularLocation>
</comment>
<dbReference type="Pfam" id="PF00005">
    <property type="entry name" value="ABC_tran"/>
    <property type="match status" value="2"/>
</dbReference>
<proteinExistence type="predicted"/>
<dbReference type="GO" id="GO:0005886">
    <property type="term" value="C:plasma membrane"/>
    <property type="evidence" value="ECO:0007669"/>
    <property type="project" value="UniProtKB-SubCell"/>
</dbReference>
<organism evidence="10">
    <name type="scientific">uncultured Thermoleophilia bacterium</name>
    <dbReference type="NCBI Taxonomy" id="1497501"/>
    <lineage>
        <taxon>Bacteria</taxon>
        <taxon>Bacillati</taxon>
        <taxon>Actinomycetota</taxon>
        <taxon>Thermoleophilia</taxon>
        <taxon>environmental samples</taxon>
    </lineage>
</organism>
<name>A0A6J4USK9_9ACTN</name>
<evidence type="ECO:0000256" key="5">
    <source>
        <dbReference type="ARBA" id="ARBA00022741"/>
    </source>
</evidence>